<dbReference type="InterPro" id="IPR012337">
    <property type="entry name" value="RNaseH-like_sf"/>
</dbReference>
<dbReference type="PANTHER" id="PTHR35004">
    <property type="entry name" value="TRANSPOSASE RV3428C-RELATED"/>
    <property type="match status" value="1"/>
</dbReference>
<dbReference type="EMBL" id="MNZT01000086">
    <property type="protein sequence ID" value="OIP96412.1"/>
    <property type="molecule type" value="Genomic_DNA"/>
</dbReference>
<dbReference type="PROSITE" id="PS50994">
    <property type="entry name" value="INTEGRASE"/>
    <property type="match status" value="1"/>
</dbReference>
<dbReference type="GO" id="GO:0015074">
    <property type="term" value="P:DNA integration"/>
    <property type="evidence" value="ECO:0007669"/>
    <property type="project" value="InterPro"/>
</dbReference>
<accession>A0A1J5IH72</accession>
<evidence type="ECO:0000313" key="3">
    <source>
        <dbReference type="Proteomes" id="UP000183245"/>
    </source>
</evidence>
<reference evidence="2 3" key="1">
    <citation type="journal article" date="2016" name="Environ. Microbiol.">
        <title>Genomic resolution of a cold subsurface aquifer community provides metabolic insights for novel microbes adapted to high CO concentrations.</title>
        <authorList>
            <person name="Probst A.J."/>
            <person name="Castelle C.J."/>
            <person name="Singh A."/>
            <person name="Brown C.T."/>
            <person name="Anantharaman K."/>
            <person name="Sharon I."/>
            <person name="Hug L.A."/>
            <person name="Burstein D."/>
            <person name="Emerson J.B."/>
            <person name="Thomas B.C."/>
            <person name="Banfield J.F."/>
        </authorList>
    </citation>
    <scope>NUCLEOTIDE SEQUENCE [LARGE SCALE GENOMIC DNA]</scope>
    <source>
        <strain evidence="2">CG2_30_54_11</strain>
    </source>
</reference>
<dbReference type="Gene3D" id="3.30.420.10">
    <property type="entry name" value="Ribonuclease H-like superfamily/Ribonuclease H"/>
    <property type="match status" value="1"/>
</dbReference>
<gene>
    <name evidence="2" type="ORF">AUK40_04995</name>
</gene>
<dbReference type="AlphaFoldDB" id="A0A1J5IH72"/>
<name>A0A1J5IH72_9BACT</name>
<dbReference type="InterPro" id="IPR001584">
    <property type="entry name" value="Integrase_cat-core"/>
</dbReference>
<evidence type="ECO:0000313" key="2">
    <source>
        <dbReference type="EMBL" id="OIP96412.1"/>
    </source>
</evidence>
<evidence type="ECO:0000259" key="1">
    <source>
        <dbReference type="PROSITE" id="PS50994"/>
    </source>
</evidence>
<dbReference type="InterPro" id="IPR036397">
    <property type="entry name" value="RNaseH_sf"/>
</dbReference>
<dbReference type="STRING" id="1817892.AUK40_04995"/>
<organism evidence="2 3">
    <name type="scientific">Candidatus Wirthbacteria bacterium CG2_30_54_11</name>
    <dbReference type="NCBI Taxonomy" id="1817892"/>
    <lineage>
        <taxon>Bacteria</taxon>
        <taxon>Candidatus Wirthbacteria</taxon>
    </lineage>
</organism>
<dbReference type="Proteomes" id="UP000183245">
    <property type="component" value="Unassembled WGS sequence"/>
</dbReference>
<proteinExistence type="predicted"/>
<protein>
    <recommendedName>
        <fullName evidence="1">Integrase catalytic domain-containing protein</fullName>
    </recommendedName>
</protein>
<dbReference type="SUPFAM" id="SSF53098">
    <property type="entry name" value="Ribonuclease H-like"/>
    <property type="match status" value="1"/>
</dbReference>
<sequence>MKELGIELIFANSPQAKGRVERANAILQDRLVKELRLRNISDIETANAYLPEFREKYNQKFAKEPRLPENAHRPLIAHEDLDMILVEKHRRVLSKNLECHFETKRYQITTNRPAYALRNAPVTVVSHPDGEVDILYKGKPLEHRVMQIYTSAPILNRKDLKHYLDTPPTYRENQSFAPTGI</sequence>
<dbReference type="GO" id="GO:0003676">
    <property type="term" value="F:nucleic acid binding"/>
    <property type="evidence" value="ECO:0007669"/>
    <property type="project" value="InterPro"/>
</dbReference>
<dbReference type="PANTHER" id="PTHR35004:SF7">
    <property type="entry name" value="INTEGRASE PROTEIN"/>
    <property type="match status" value="1"/>
</dbReference>
<feature type="domain" description="Integrase catalytic" evidence="1">
    <location>
        <begin position="1"/>
        <end position="82"/>
    </location>
</feature>
<comment type="caution">
    <text evidence="2">The sequence shown here is derived from an EMBL/GenBank/DDBJ whole genome shotgun (WGS) entry which is preliminary data.</text>
</comment>